<dbReference type="AlphaFoldDB" id="A0A183AFJ9"/>
<evidence type="ECO:0000259" key="2">
    <source>
        <dbReference type="Pfam" id="PF02026"/>
    </source>
</evidence>
<sequence>MRYIHPVTDTLKAMLALGWTIDADDARHQEASMDRKQMRRPTLAPEMMMTYTPNARDLRGVNVSKEMLNLAERLADNAHNIWARQKMSDLEAIGGGVHQLLVPYEILTDNERKRYRRLTHELIKYLQYYGYRLSLRSGSNQQGISGAAGADAGRRVEGRNATSIEEKKMAATAILKMGNAEDFVRSRLLPFFVNCADDLCILMRNLEAGRYSHVKGTIKRGACSVDYVHMVLLPVLKSMFEHLSKNECGDDLLDVLFELSKTLTGLHDIIQQVELLADSGVAGAAEAPHLIEVTLPMLCSYLPTWWRKGPECRRPEATVEELTRAPRDGREPRSTHTEEEMSSKIDRQLSPDAPLTRVTADLMNRVLGSVLQLIQNNIDSPHAPWMTRIATRTQPIVANSTTEMLGQYFLPVSERLLEHALVVEKVEELFKAEKRSGSETVSEREEELSTLVEVLVRNLFAFYPLLIKFVDRHRSAWLKHPTQETQRLFTAVARMFLVWTRASKFKREEENFVSAHEIDHLSLIVPSGGSSVTSSRSRPSVNGRADTSSVKPSLSQLGGREQELVLCAKRKLIRSEADADIEAYLSSALDREEDFEPRTQRWQKLLYQKIDKTIALTGRHAALETSTKEETVDRILTLSKVMHGLYLVDHPPTLAKGAWKKLVSSQRKRAVMACFRMVPLYALPVHRAVNLFINAYVDEWLNYEESLGVKLIEDITRESDDSAEANSTRAAPEGTTIATVTSPLKADTSSKLLEDTAANSALEFMDSVLDLRVPVGGVENEMLENAPPKIVLPTPGSDAAASTCSDAVAAPDPLTQLLTALSRSAMDQAPDDPLYLAYAKIMGKSCSGEDEEDEEEAEEEEGTTFEDQEEQKLQLLSEQNRLADRGAAEMVLLQLAASRGTYTRILTSM</sequence>
<dbReference type="EMBL" id="UZAN01042608">
    <property type="protein sequence ID" value="VDP76393.1"/>
    <property type="molecule type" value="Genomic_DNA"/>
</dbReference>
<dbReference type="InterPro" id="IPR003032">
    <property type="entry name" value="Ryanodine_rcpt"/>
</dbReference>
<dbReference type="GO" id="GO:0042383">
    <property type="term" value="C:sarcolemma"/>
    <property type="evidence" value="ECO:0007669"/>
    <property type="project" value="TreeGrafter"/>
</dbReference>
<dbReference type="GO" id="GO:0030018">
    <property type="term" value="C:Z disc"/>
    <property type="evidence" value="ECO:0007669"/>
    <property type="project" value="TreeGrafter"/>
</dbReference>
<feature type="domain" description="Ryanodine receptor Ryr" evidence="2">
    <location>
        <begin position="51"/>
        <end position="133"/>
    </location>
</feature>
<feature type="compositionally biased region" description="Polar residues" evidence="1">
    <location>
        <begin position="545"/>
        <end position="554"/>
    </location>
</feature>
<dbReference type="InterPro" id="IPR015925">
    <property type="entry name" value="Ryanodine_IP3_receptor"/>
</dbReference>
<name>A0A183AFJ9_9TREM</name>
<dbReference type="GO" id="GO:0014808">
    <property type="term" value="P:release of sequestered calcium ion into cytosol by sarcoplasmic reticulum"/>
    <property type="evidence" value="ECO:0007669"/>
    <property type="project" value="TreeGrafter"/>
</dbReference>
<reference evidence="3 4" key="2">
    <citation type="submission" date="2018-11" db="EMBL/GenBank/DDBJ databases">
        <authorList>
            <consortium name="Pathogen Informatics"/>
        </authorList>
    </citation>
    <scope>NUCLEOTIDE SEQUENCE [LARGE SCALE GENOMIC DNA]</scope>
    <source>
        <strain evidence="3 4">Egypt</strain>
    </source>
</reference>
<accession>A0A183AFJ9</accession>
<proteinExistence type="predicted"/>
<reference evidence="5" key="1">
    <citation type="submission" date="2016-06" db="UniProtKB">
        <authorList>
            <consortium name="WormBaseParasite"/>
        </authorList>
    </citation>
    <scope>IDENTIFICATION</scope>
</reference>
<organism evidence="5">
    <name type="scientific">Echinostoma caproni</name>
    <dbReference type="NCBI Taxonomy" id="27848"/>
    <lineage>
        <taxon>Eukaryota</taxon>
        <taxon>Metazoa</taxon>
        <taxon>Spiralia</taxon>
        <taxon>Lophotrochozoa</taxon>
        <taxon>Platyhelminthes</taxon>
        <taxon>Trematoda</taxon>
        <taxon>Digenea</taxon>
        <taxon>Plagiorchiida</taxon>
        <taxon>Echinostomata</taxon>
        <taxon>Echinostomatoidea</taxon>
        <taxon>Echinostomatidae</taxon>
        <taxon>Echinostoma</taxon>
    </lineage>
</organism>
<dbReference type="Proteomes" id="UP000272942">
    <property type="component" value="Unassembled WGS sequence"/>
</dbReference>
<dbReference type="GO" id="GO:0005219">
    <property type="term" value="F:ryanodine-sensitive calcium-release channel activity"/>
    <property type="evidence" value="ECO:0007669"/>
    <property type="project" value="TreeGrafter"/>
</dbReference>
<gene>
    <name evidence="3" type="ORF">ECPE_LOCUS5734</name>
</gene>
<feature type="region of interest" description="Disordered" evidence="1">
    <location>
        <begin position="317"/>
        <end position="349"/>
    </location>
</feature>
<evidence type="ECO:0000313" key="3">
    <source>
        <dbReference type="EMBL" id="VDP76393.1"/>
    </source>
</evidence>
<dbReference type="WBParaSite" id="ECPE_0000574701-mRNA-1">
    <property type="protein sequence ID" value="ECPE_0000574701-mRNA-1"/>
    <property type="gene ID" value="ECPE_0000574701"/>
</dbReference>
<dbReference type="Gene3D" id="1.10.490.160">
    <property type="match status" value="1"/>
</dbReference>
<feature type="compositionally biased region" description="Acidic residues" evidence="1">
    <location>
        <begin position="848"/>
        <end position="869"/>
    </location>
</feature>
<dbReference type="GO" id="GO:0033017">
    <property type="term" value="C:sarcoplasmic reticulum membrane"/>
    <property type="evidence" value="ECO:0007669"/>
    <property type="project" value="TreeGrafter"/>
</dbReference>
<protein>
    <submittedName>
        <fullName evidence="5">RyR domain-containing protein</fullName>
    </submittedName>
</protein>
<feature type="region of interest" description="Disordered" evidence="1">
    <location>
        <begin position="845"/>
        <end position="870"/>
    </location>
</feature>
<evidence type="ECO:0000256" key="1">
    <source>
        <dbReference type="SAM" id="MobiDB-lite"/>
    </source>
</evidence>
<dbReference type="GO" id="GO:0034704">
    <property type="term" value="C:calcium channel complex"/>
    <property type="evidence" value="ECO:0007669"/>
    <property type="project" value="TreeGrafter"/>
</dbReference>
<dbReference type="PANTHER" id="PTHR46399">
    <property type="entry name" value="B30.2/SPRY DOMAIN-CONTAINING PROTEIN"/>
    <property type="match status" value="1"/>
</dbReference>
<dbReference type="GO" id="GO:0005790">
    <property type="term" value="C:smooth endoplasmic reticulum"/>
    <property type="evidence" value="ECO:0007669"/>
    <property type="project" value="TreeGrafter"/>
</dbReference>
<dbReference type="PANTHER" id="PTHR46399:SF8">
    <property type="entry name" value="B30.2_SPRY DOMAIN-CONTAINING PROTEIN"/>
    <property type="match status" value="1"/>
</dbReference>
<feature type="compositionally biased region" description="Low complexity" evidence="1">
    <location>
        <begin position="528"/>
        <end position="540"/>
    </location>
</feature>
<keyword evidence="4" id="KW-1185">Reference proteome</keyword>
<dbReference type="Pfam" id="PF02026">
    <property type="entry name" value="RyR"/>
    <property type="match status" value="1"/>
</dbReference>
<feature type="region of interest" description="Disordered" evidence="1">
    <location>
        <begin position="528"/>
        <end position="554"/>
    </location>
</feature>
<dbReference type="GO" id="GO:0006941">
    <property type="term" value="P:striated muscle contraction"/>
    <property type="evidence" value="ECO:0007669"/>
    <property type="project" value="TreeGrafter"/>
</dbReference>
<dbReference type="OrthoDB" id="300855at2759"/>
<evidence type="ECO:0000313" key="4">
    <source>
        <dbReference type="Proteomes" id="UP000272942"/>
    </source>
</evidence>
<evidence type="ECO:0000313" key="5">
    <source>
        <dbReference type="WBParaSite" id="ECPE_0000574701-mRNA-1"/>
    </source>
</evidence>